<sequence length="182" mass="20940">MTDSDVRVNSLDLSRLNPEPSYYRDKTFMIQDWQAPGLRSLNKIGANIQNITKLRVFIHAVYSPPLLPMIHNGLPHGPQWQALFEMLATQATSLKELHIYWDYVPTTAYWGGGKDTNVHQALGKLRGLDTFEIAGYFAQELPAYLKAQTGLTVWEETDKDKLYLKELRRFQRGPTSEDILDW</sequence>
<gene>
    <name evidence="1" type="ORF">PMZ80_005355</name>
</gene>
<dbReference type="EMBL" id="JAVHJV010000005">
    <property type="protein sequence ID" value="KAK5942789.1"/>
    <property type="molecule type" value="Genomic_DNA"/>
</dbReference>
<name>A0ABR0RRW1_9EURO</name>
<evidence type="ECO:0000313" key="2">
    <source>
        <dbReference type="Proteomes" id="UP001334248"/>
    </source>
</evidence>
<dbReference type="RefSeq" id="XP_064730879.1">
    <property type="nucleotide sequence ID" value="XM_064873775.1"/>
</dbReference>
<keyword evidence="2" id="KW-1185">Reference proteome</keyword>
<dbReference type="Proteomes" id="UP001334248">
    <property type="component" value="Unassembled WGS sequence"/>
</dbReference>
<accession>A0ABR0RRW1</accession>
<dbReference type="GeneID" id="89998804"/>
<organism evidence="1 2">
    <name type="scientific">Knufia obscura</name>
    <dbReference type="NCBI Taxonomy" id="1635080"/>
    <lineage>
        <taxon>Eukaryota</taxon>
        <taxon>Fungi</taxon>
        <taxon>Dikarya</taxon>
        <taxon>Ascomycota</taxon>
        <taxon>Pezizomycotina</taxon>
        <taxon>Eurotiomycetes</taxon>
        <taxon>Chaetothyriomycetidae</taxon>
        <taxon>Chaetothyriales</taxon>
        <taxon>Trichomeriaceae</taxon>
        <taxon>Knufia</taxon>
    </lineage>
</organism>
<reference evidence="1 2" key="1">
    <citation type="journal article" date="2023" name="Res Sq">
        <title>Genomic and morphological characterization of Knufia obscura isolated from the Mars 2020 spacecraft assembly facility.</title>
        <authorList>
            <person name="Chander A.M."/>
            <person name="Teixeira M.M."/>
            <person name="Singh N.K."/>
            <person name="Williams M.P."/>
            <person name="Parker C.W."/>
            <person name="Leo P."/>
            <person name="Stajich J.E."/>
            <person name="Torok T."/>
            <person name="Tighe S."/>
            <person name="Mason C.E."/>
            <person name="Venkateswaran K."/>
        </authorList>
    </citation>
    <scope>NUCLEOTIDE SEQUENCE [LARGE SCALE GENOMIC DNA]</scope>
    <source>
        <strain evidence="1 2">CCFEE 5817</strain>
    </source>
</reference>
<proteinExistence type="predicted"/>
<comment type="caution">
    <text evidence="1">The sequence shown here is derived from an EMBL/GenBank/DDBJ whole genome shotgun (WGS) entry which is preliminary data.</text>
</comment>
<evidence type="ECO:0000313" key="1">
    <source>
        <dbReference type="EMBL" id="KAK5942789.1"/>
    </source>
</evidence>
<protein>
    <submittedName>
        <fullName evidence="1">Uncharacterized protein</fullName>
    </submittedName>
</protein>